<dbReference type="EMBL" id="PGGD01000002">
    <property type="protein sequence ID" value="PJE99002.1"/>
    <property type="molecule type" value="Genomic_DNA"/>
</dbReference>
<feature type="region of interest" description="Disordered" evidence="1">
    <location>
        <begin position="858"/>
        <end position="884"/>
    </location>
</feature>
<protein>
    <submittedName>
        <fullName evidence="4">Protoporphyrin IX magnesium chelatase</fullName>
    </submittedName>
</protein>
<accession>A0A2M8M480</accession>
<keyword evidence="2" id="KW-0812">Transmembrane</keyword>
<dbReference type="Proteomes" id="UP000228641">
    <property type="component" value="Unassembled WGS sequence"/>
</dbReference>
<organism evidence="4 5">
    <name type="scientific">Prevotella intermedia</name>
    <dbReference type="NCBI Taxonomy" id="28131"/>
    <lineage>
        <taxon>Bacteria</taxon>
        <taxon>Pseudomonadati</taxon>
        <taxon>Bacteroidota</taxon>
        <taxon>Bacteroidia</taxon>
        <taxon>Bacteroidales</taxon>
        <taxon>Prevotellaceae</taxon>
        <taxon>Prevotella</taxon>
    </lineage>
</organism>
<dbReference type="PANTHER" id="PTHR44119:SF4">
    <property type="entry name" value="AEROBIC COBALTOCHELATASE SUBUNIT COBN"/>
    <property type="match status" value="1"/>
</dbReference>
<feature type="domain" description="CobN/magnesium chelatase" evidence="3">
    <location>
        <begin position="125"/>
        <end position="1358"/>
    </location>
</feature>
<sequence>MKKRRILIVAAVAALLLIGFGVWSKWLSTTRIAFVNYQTITLGQIARANDNPLVKIENLTAEDLAKADGYDMVFVQAMGLRLTEEQRTELEKAMKGGTPVVSTMITNPDNDFCSVDTADANRLKAYIDNGGRENYRNLLSYVRKHIDKKIIYAPEAGKVVERIYGLIYHADPDRPDDEDKQFNSVAEYNKFLKEKGLWKDNAPAVIITGSMGEPKELIAELEKTGNVVYPVNSVQKFVENQHADSVNVSAIINMAHGRLGDAFVDYLKRVNVPFFAPLNVNRQEKKWESDNMGMNGGFLSQSVVTPEIDGALRPFALFAHYVGKDDLEYVAAMPERLGTFVQTVNNYIGLKHKPNSQKRVAIYYYKGPGQNAMTAGGMEVGPSLYNLLLRLKQEGYNVAGLPDSAEGLMQAIQRQGAVFNLYAKGAFDDFMKNGKPALVSKNDYDSWVKKTLRPEKYQEVVKANGEFPGEFMATPDGKLAVARVQFGNVVLLPQNAAGKGDNAFQIVHGTDAAPPHTYIASYLWTQYGFKADVLIHFGTHGSLEFTPKKQVALSNLDWPDRLVGALPHFYLYTIGNVGEGLIAKRRSYAGLQSYLTPPFMESGMRGTYGELSSKLKLYTQNIGKDKALLQQTSLAIKALVVRLGFHRDLGLDSVLTRPYTEEDILRIDNFAEELSNEKITGQLYTLGVPYEAARINSSLLEMCTDPVAYSLFTLDKVRGKATEALLKRRSEFNSRYLYPAKALVQSLIGTSSEVTDAYVCKVGNLSPADLQRAHKIYEDLTAPSDMMKMMAGMGAMGKKGKGGSGMPAGMGMPKGMGKMPSGMGKSMSKGHAMQGGHGSMPPAAHGGKMPEGMGKKPANMGEKPSGMGKGMPAMGKSAHGKAMSGMPPKGMSGMGAMMKDKKKSYSKEDKAFAFAVRELERTLKSIGKYKQYLLASPQMELESMINAMNGGYTAPSPGGDPIVNPNTLPTGRNLFGINAEATPSEAAWEKGKQLAENTIEIYKRRHNGELPHKVSFTLWSGEFIETEGATIAQVLYMLGVEPIRDSFGRVSDLRLIPSKELGRKRIDVVVQTSGQLRDLAASRLFLINKAVEMAANAKDDAFENEVSIGMKAAERHLTEKGVSPKEARKLALQRIFGGMNGNYGTGIQGMVMSGDRWEKREEIANTYINNMGTFYGSEKDWEQYNQYAFEAALTRTDVVVQPRQSNTWGALSLDHVYEFMGGLNLAVRHVTGKDPDAYLSDYRNKHNVRMQEVKEAIGVESRTTILNPVYIKEKMKGGASSAGGFAEVVENTYGWNVMKPKAIDKELWDEIYQVYVKDKYNLGTQAFFEQKNPAALQQITAVMLETVRKGMWKATPQQVADIAKLHVDLVKKYKPSGSAFVTDNAKLRNFIASKVEAKQGKEYEQQIDKMRNAAANADKGTVMKREDMSQQVEKRAPLLSKGLLVGGAVLLLVALLVFVVRKRRNTKAE</sequence>
<feature type="compositionally biased region" description="Low complexity" evidence="1">
    <location>
        <begin position="820"/>
        <end position="830"/>
    </location>
</feature>
<evidence type="ECO:0000313" key="4">
    <source>
        <dbReference type="EMBL" id="PJE99002.1"/>
    </source>
</evidence>
<evidence type="ECO:0000256" key="2">
    <source>
        <dbReference type="SAM" id="Phobius"/>
    </source>
</evidence>
<gene>
    <name evidence="4" type="ORF">CUB97_11750</name>
</gene>
<keyword evidence="2" id="KW-1133">Transmembrane helix</keyword>
<reference evidence="4 5" key="1">
    <citation type="submission" date="2017-11" db="EMBL/GenBank/DDBJ databases">
        <title>Genome sequencing of Prevotella intermedia KCOM 1779.</title>
        <authorList>
            <person name="Kook J.-K."/>
            <person name="Park S.-N."/>
            <person name="Lim Y.K."/>
        </authorList>
    </citation>
    <scope>NUCLEOTIDE SEQUENCE [LARGE SCALE GENOMIC DNA]</scope>
    <source>
        <strain evidence="4 5">KCOM 1779</strain>
    </source>
</reference>
<evidence type="ECO:0000259" key="3">
    <source>
        <dbReference type="Pfam" id="PF02514"/>
    </source>
</evidence>
<dbReference type="RefSeq" id="WP_100190516.1">
    <property type="nucleotide sequence ID" value="NZ_PGGD01000002.1"/>
</dbReference>
<evidence type="ECO:0000313" key="5">
    <source>
        <dbReference type="Proteomes" id="UP000228641"/>
    </source>
</evidence>
<dbReference type="InterPro" id="IPR003672">
    <property type="entry name" value="CobN/Mg_chltase"/>
</dbReference>
<keyword evidence="2" id="KW-0472">Membrane</keyword>
<evidence type="ECO:0000256" key="1">
    <source>
        <dbReference type="SAM" id="MobiDB-lite"/>
    </source>
</evidence>
<name>A0A2M8M480_PREIN</name>
<dbReference type="Pfam" id="PF02514">
    <property type="entry name" value="CobN-Mg_chel"/>
    <property type="match status" value="1"/>
</dbReference>
<comment type="caution">
    <text evidence="4">The sequence shown here is derived from an EMBL/GenBank/DDBJ whole genome shotgun (WGS) entry which is preliminary data.</text>
</comment>
<feature type="transmembrane region" description="Helical" evidence="2">
    <location>
        <begin position="1438"/>
        <end position="1460"/>
    </location>
</feature>
<proteinExistence type="predicted"/>
<feature type="region of interest" description="Disordered" evidence="1">
    <location>
        <begin position="820"/>
        <end position="844"/>
    </location>
</feature>
<dbReference type="PANTHER" id="PTHR44119">
    <property type="entry name" value="MAGNESIUM-CHELATASE SUBUNIT CHLH, CHLOROPLASTIC"/>
    <property type="match status" value="1"/>
</dbReference>